<dbReference type="AlphaFoldDB" id="A0A1H9RQC6"/>
<protein>
    <submittedName>
        <fullName evidence="3">Tungstate transport system substrate-binding protein</fullName>
    </submittedName>
</protein>
<reference evidence="4" key="1">
    <citation type="submission" date="2016-10" db="EMBL/GenBank/DDBJ databases">
        <authorList>
            <person name="Varghese N."/>
            <person name="Submissions S."/>
        </authorList>
    </citation>
    <scope>NUCLEOTIDE SEQUENCE [LARGE SCALE GENOMIC DNA]</scope>
    <source>
        <strain evidence="4">S9</strain>
    </source>
</reference>
<gene>
    <name evidence="3" type="ORF">SAMN05518684_103280</name>
</gene>
<organism evidence="3 4">
    <name type="scientific">Salipaludibacillus aurantiacus</name>
    <dbReference type="NCBI Taxonomy" id="1601833"/>
    <lineage>
        <taxon>Bacteria</taxon>
        <taxon>Bacillati</taxon>
        <taxon>Bacillota</taxon>
        <taxon>Bacilli</taxon>
        <taxon>Bacillales</taxon>
        <taxon>Bacillaceae</taxon>
    </lineage>
</organism>
<dbReference type="InterPro" id="IPR024370">
    <property type="entry name" value="PBP_domain"/>
</dbReference>
<keyword evidence="4" id="KW-1185">Reference proteome</keyword>
<feature type="signal peptide" evidence="1">
    <location>
        <begin position="1"/>
        <end position="18"/>
    </location>
</feature>
<dbReference type="EMBL" id="FOGT01000003">
    <property type="protein sequence ID" value="SER74972.1"/>
    <property type="molecule type" value="Genomic_DNA"/>
</dbReference>
<evidence type="ECO:0000256" key="1">
    <source>
        <dbReference type="SAM" id="SignalP"/>
    </source>
</evidence>
<accession>A0A1H9RQC6</accession>
<evidence type="ECO:0000313" key="4">
    <source>
        <dbReference type="Proteomes" id="UP000198571"/>
    </source>
</evidence>
<evidence type="ECO:0000259" key="2">
    <source>
        <dbReference type="Pfam" id="PF12849"/>
    </source>
</evidence>
<dbReference type="Pfam" id="PF12849">
    <property type="entry name" value="PBP_like_2"/>
    <property type="match status" value="1"/>
</dbReference>
<dbReference type="Proteomes" id="UP000198571">
    <property type="component" value="Unassembled WGS sequence"/>
</dbReference>
<dbReference type="PROSITE" id="PS51257">
    <property type="entry name" value="PROKAR_LIPOPROTEIN"/>
    <property type="match status" value="1"/>
</dbReference>
<name>A0A1H9RQC6_9BACI</name>
<dbReference type="STRING" id="1601833.SAMN05518684_103280"/>
<proteinExistence type="predicted"/>
<feature type="chain" id="PRO_5038662577" evidence="1">
    <location>
        <begin position="19"/>
        <end position="282"/>
    </location>
</feature>
<sequence>MKQVSKCMMGMLALTVLAGCANSEENASGESDDIGGQMILATTTSTYDSGLLDELVPVFEEETGTDVKIISVGSGQALAMGENGEADVLLVHAPAQEEVLEEEGAVINRHRVMHNDFVILGPEDDPANINSLPVDEALSSIAEDNHSFYSRGDDSGTHFKELDLWESAQIEPEFEAYEETGQGMGDTLRITAEKDGYTLSDRGTFLYLKDVLDPLSILVDGDQSLENIYHVMQVNPDLSDQINAEAGEAFVSFFVRDDTQSIIKNYGIDEWGEPLFFPHLID</sequence>
<dbReference type="PANTHER" id="PTHR37945:SF1">
    <property type="entry name" value="EXTRACELLULAR TUNGSTATE BINDING PROTEIN"/>
    <property type="match status" value="1"/>
</dbReference>
<feature type="domain" description="PBP" evidence="2">
    <location>
        <begin position="36"/>
        <end position="257"/>
    </location>
</feature>
<dbReference type="InterPro" id="IPR052738">
    <property type="entry name" value="ABC-Tungstate_binding"/>
</dbReference>
<dbReference type="SUPFAM" id="SSF53850">
    <property type="entry name" value="Periplasmic binding protein-like II"/>
    <property type="match status" value="1"/>
</dbReference>
<keyword evidence="1" id="KW-0732">Signal</keyword>
<dbReference type="Gene3D" id="3.40.190.10">
    <property type="entry name" value="Periplasmic binding protein-like II"/>
    <property type="match status" value="2"/>
</dbReference>
<dbReference type="PANTHER" id="PTHR37945">
    <property type="entry name" value="EXTRACELLULAR TUNGSTATE BINDING PROTEIN"/>
    <property type="match status" value="1"/>
</dbReference>
<evidence type="ECO:0000313" key="3">
    <source>
        <dbReference type="EMBL" id="SER74972.1"/>
    </source>
</evidence>